<dbReference type="Proteomes" id="UP000076584">
    <property type="component" value="Unassembled WGS sequence"/>
</dbReference>
<keyword evidence="2" id="KW-1185">Reference proteome</keyword>
<organism evidence="1 2">
    <name type="scientific">Colletotrichum incanum</name>
    <name type="common">Soybean anthracnose fungus</name>
    <dbReference type="NCBI Taxonomy" id="1573173"/>
    <lineage>
        <taxon>Eukaryota</taxon>
        <taxon>Fungi</taxon>
        <taxon>Dikarya</taxon>
        <taxon>Ascomycota</taxon>
        <taxon>Pezizomycotina</taxon>
        <taxon>Sordariomycetes</taxon>
        <taxon>Hypocreomycetidae</taxon>
        <taxon>Glomerellales</taxon>
        <taxon>Glomerellaceae</taxon>
        <taxon>Colletotrichum</taxon>
        <taxon>Colletotrichum spaethianum species complex</taxon>
    </lineage>
</organism>
<protein>
    <submittedName>
        <fullName evidence="1">Uncharacterized protein</fullName>
    </submittedName>
</protein>
<name>A0A162PA09_COLIC</name>
<dbReference type="AlphaFoldDB" id="A0A162PA09"/>
<sequence length="48" mass="5135">MPYEVYTSCVSTGVLEATCSAEEKTVVCTIFIDPLMSKTQSSRGNLSG</sequence>
<evidence type="ECO:0000313" key="1">
    <source>
        <dbReference type="EMBL" id="KZL86891.1"/>
    </source>
</evidence>
<gene>
    <name evidence="1" type="ORF">CI238_09233</name>
</gene>
<evidence type="ECO:0000313" key="2">
    <source>
        <dbReference type="Proteomes" id="UP000076584"/>
    </source>
</evidence>
<feature type="non-terminal residue" evidence="1">
    <location>
        <position position="48"/>
    </location>
</feature>
<dbReference type="EMBL" id="LFIW01000357">
    <property type="protein sequence ID" value="KZL86891.1"/>
    <property type="molecule type" value="Genomic_DNA"/>
</dbReference>
<comment type="caution">
    <text evidence="1">The sequence shown here is derived from an EMBL/GenBank/DDBJ whole genome shotgun (WGS) entry which is preliminary data.</text>
</comment>
<proteinExistence type="predicted"/>
<accession>A0A162PA09</accession>
<reference evidence="1 2" key="1">
    <citation type="submission" date="2015-06" db="EMBL/GenBank/DDBJ databases">
        <title>Survival trade-offs in plant roots during colonization by closely related pathogenic and mutualistic fungi.</title>
        <authorList>
            <person name="Hacquard S."/>
            <person name="Kracher B."/>
            <person name="Hiruma K."/>
            <person name="Weinman A."/>
            <person name="Muench P."/>
            <person name="Garrido Oter R."/>
            <person name="Ver Loren van Themaat E."/>
            <person name="Dallerey J.-F."/>
            <person name="Damm U."/>
            <person name="Henrissat B."/>
            <person name="Lespinet O."/>
            <person name="Thon M."/>
            <person name="Kemen E."/>
            <person name="McHardy A.C."/>
            <person name="Schulze-Lefert P."/>
            <person name="O'Connell R.J."/>
        </authorList>
    </citation>
    <scope>NUCLEOTIDE SEQUENCE [LARGE SCALE GENOMIC DNA]</scope>
    <source>
        <strain evidence="1 2">MAFF 238704</strain>
    </source>
</reference>